<feature type="compositionally biased region" description="Acidic residues" evidence="1">
    <location>
        <begin position="300"/>
        <end position="318"/>
    </location>
</feature>
<dbReference type="PANTHER" id="PTHR31923:SF9">
    <property type="entry name" value="BSD DOMAIN-CONTAINING PROTEIN"/>
    <property type="match status" value="1"/>
</dbReference>
<dbReference type="Pfam" id="PF03909">
    <property type="entry name" value="BSD"/>
    <property type="match status" value="1"/>
</dbReference>
<dbReference type="InterPro" id="IPR005607">
    <property type="entry name" value="BSD_dom"/>
</dbReference>
<evidence type="ECO:0000313" key="3">
    <source>
        <dbReference type="EMBL" id="EYU18242.1"/>
    </source>
</evidence>
<feature type="domain" description="BSD" evidence="2">
    <location>
        <begin position="145"/>
        <end position="196"/>
    </location>
</feature>
<protein>
    <recommendedName>
        <fullName evidence="2">BSD domain-containing protein</fullName>
    </recommendedName>
</protein>
<dbReference type="STRING" id="4155.A0A022PPJ7"/>
<feature type="compositionally biased region" description="Polar residues" evidence="1">
    <location>
        <begin position="266"/>
        <end position="279"/>
    </location>
</feature>
<sequence>MSSWIPSLFNPFSDDDDHPTTAPSQTTPQTPSSGAKDDLSAVFRGVAAFLAPPQAVSLSGPSSSSSSSSSSETIGSFRSGLSLISSKFTSNLLQFQSQLDENDEVEEEEVEVDEDAVGINEEVLDFVEKISARPELWTDFPLSLPDDFDLSDYQREHAANIEDLIPDFVTLRQKICSQMSNAKFWLIYFILLLPRLNEEDLELLSTPQVAEARETLLKKLHNKTDVDQETAANEESSDTNKEIGKGYSTEGEGGETISHPKDASAPNPTKQKAIASQTESSHHYEEIDTRRFSDPQTQPENEEDDVSFSDLEDDDNDLSDNLSGPKSSKSDKGLVPLDENIDAKQKADQSSLRDKESEI</sequence>
<dbReference type="eggNOG" id="ENOG502QV0I">
    <property type="taxonomic scope" value="Eukaryota"/>
</dbReference>
<feature type="compositionally biased region" description="Low complexity" evidence="1">
    <location>
        <begin position="20"/>
        <end position="33"/>
    </location>
</feature>
<dbReference type="SMART" id="SM00751">
    <property type="entry name" value="BSD"/>
    <property type="match status" value="1"/>
</dbReference>
<name>A0A022PPJ7_ERYGU</name>
<feature type="compositionally biased region" description="Basic and acidic residues" evidence="1">
    <location>
        <begin position="341"/>
        <end position="359"/>
    </location>
</feature>
<gene>
    <name evidence="3" type="ORF">MIMGU_mgv1a020683mg</name>
</gene>
<reference evidence="3 4" key="1">
    <citation type="journal article" date="2013" name="Proc. Natl. Acad. Sci. U.S.A.">
        <title>Fine-scale variation in meiotic recombination in Mimulus inferred from population shotgun sequencing.</title>
        <authorList>
            <person name="Hellsten U."/>
            <person name="Wright K.M."/>
            <person name="Jenkins J."/>
            <person name="Shu S."/>
            <person name="Yuan Y."/>
            <person name="Wessler S.R."/>
            <person name="Schmutz J."/>
            <person name="Willis J.H."/>
            <person name="Rokhsar D.S."/>
        </authorList>
    </citation>
    <scope>NUCLEOTIDE SEQUENCE [LARGE SCALE GENOMIC DNA]</scope>
    <source>
        <strain evidence="4">cv. DUN x IM62</strain>
    </source>
</reference>
<feature type="region of interest" description="Disordered" evidence="1">
    <location>
        <begin position="1"/>
        <end position="37"/>
    </location>
</feature>
<dbReference type="InterPro" id="IPR035925">
    <property type="entry name" value="BSD_dom_sf"/>
</dbReference>
<feature type="compositionally biased region" description="Basic and acidic residues" evidence="1">
    <location>
        <begin position="280"/>
        <end position="293"/>
    </location>
</feature>
<dbReference type="Proteomes" id="UP000030748">
    <property type="component" value="Unassembled WGS sequence"/>
</dbReference>
<proteinExistence type="predicted"/>
<dbReference type="PANTHER" id="PTHR31923">
    <property type="entry name" value="BSD DOMAIN-CONTAINING PROTEIN"/>
    <property type="match status" value="1"/>
</dbReference>
<dbReference type="SUPFAM" id="SSF140383">
    <property type="entry name" value="BSD domain-like"/>
    <property type="match status" value="1"/>
</dbReference>
<organism evidence="3 4">
    <name type="scientific">Erythranthe guttata</name>
    <name type="common">Yellow monkey flower</name>
    <name type="synonym">Mimulus guttatus</name>
    <dbReference type="NCBI Taxonomy" id="4155"/>
    <lineage>
        <taxon>Eukaryota</taxon>
        <taxon>Viridiplantae</taxon>
        <taxon>Streptophyta</taxon>
        <taxon>Embryophyta</taxon>
        <taxon>Tracheophyta</taxon>
        <taxon>Spermatophyta</taxon>
        <taxon>Magnoliopsida</taxon>
        <taxon>eudicotyledons</taxon>
        <taxon>Gunneridae</taxon>
        <taxon>Pentapetalae</taxon>
        <taxon>asterids</taxon>
        <taxon>lamiids</taxon>
        <taxon>Lamiales</taxon>
        <taxon>Phrymaceae</taxon>
        <taxon>Erythranthe</taxon>
    </lineage>
</organism>
<dbReference type="EMBL" id="KI632336">
    <property type="protein sequence ID" value="EYU18242.1"/>
    <property type="molecule type" value="Genomic_DNA"/>
</dbReference>
<evidence type="ECO:0000256" key="1">
    <source>
        <dbReference type="SAM" id="MobiDB-lite"/>
    </source>
</evidence>
<dbReference type="AlphaFoldDB" id="A0A022PPJ7"/>
<evidence type="ECO:0000259" key="2">
    <source>
        <dbReference type="SMART" id="SM00751"/>
    </source>
</evidence>
<keyword evidence="4" id="KW-1185">Reference proteome</keyword>
<accession>A0A022PPJ7</accession>
<feature type="region of interest" description="Disordered" evidence="1">
    <location>
        <begin position="224"/>
        <end position="359"/>
    </location>
</feature>
<evidence type="ECO:0000313" key="4">
    <source>
        <dbReference type="Proteomes" id="UP000030748"/>
    </source>
</evidence>